<dbReference type="PROSITE" id="PS51257">
    <property type="entry name" value="PROKAR_LIPOPROTEIN"/>
    <property type="match status" value="1"/>
</dbReference>
<dbReference type="AlphaFoldDB" id="A0A4R5DQ67"/>
<keyword evidence="1" id="KW-0732">Signal</keyword>
<dbReference type="EMBL" id="SMFL01000003">
    <property type="protein sequence ID" value="TDE16399.1"/>
    <property type="molecule type" value="Genomic_DNA"/>
</dbReference>
<evidence type="ECO:0000256" key="1">
    <source>
        <dbReference type="SAM" id="SignalP"/>
    </source>
</evidence>
<keyword evidence="3" id="KW-1185">Reference proteome</keyword>
<dbReference type="Proteomes" id="UP000294850">
    <property type="component" value="Unassembled WGS sequence"/>
</dbReference>
<protein>
    <recommendedName>
        <fullName evidence="4">DUF4251 domain-containing protein</fullName>
    </recommendedName>
</protein>
<comment type="caution">
    <text evidence="2">The sequence shown here is derived from an EMBL/GenBank/DDBJ whole genome shotgun (WGS) entry which is preliminary data.</text>
</comment>
<accession>A0A4R5DQ67</accession>
<evidence type="ECO:0000313" key="2">
    <source>
        <dbReference type="EMBL" id="TDE16399.1"/>
    </source>
</evidence>
<dbReference type="OrthoDB" id="945378at2"/>
<feature type="signal peptide" evidence="1">
    <location>
        <begin position="1"/>
        <end position="21"/>
    </location>
</feature>
<evidence type="ECO:0008006" key="4">
    <source>
        <dbReference type="Google" id="ProtNLM"/>
    </source>
</evidence>
<name>A0A4R5DQ67_9BACT</name>
<sequence>MNLVKNLVAGVLLLSAVSACTTMNSVPLSNYTVFTEDLRRDLESANIPLEKVQFFNDKAINIRREVSDPNDIKVNPEGQITMSNGKSIQTINVLPFTPGVALGTGSGTINVSWDDTQQDTKGMLFNLSGQNYFLDVLPNNKFKYKERTFDLQGGSGARLFVKKDLLKQVKNSRETLKGRKVGTN</sequence>
<dbReference type="RefSeq" id="WP_131957933.1">
    <property type="nucleotide sequence ID" value="NZ_SMFL01000003.1"/>
</dbReference>
<organism evidence="2 3">
    <name type="scientific">Dyadobacter psychrotolerans</name>
    <dbReference type="NCBI Taxonomy" id="2541721"/>
    <lineage>
        <taxon>Bacteria</taxon>
        <taxon>Pseudomonadati</taxon>
        <taxon>Bacteroidota</taxon>
        <taxon>Cytophagia</taxon>
        <taxon>Cytophagales</taxon>
        <taxon>Spirosomataceae</taxon>
        <taxon>Dyadobacter</taxon>
    </lineage>
</organism>
<gene>
    <name evidence="2" type="ORF">E0F88_09160</name>
</gene>
<feature type="chain" id="PRO_5020832452" description="DUF4251 domain-containing protein" evidence="1">
    <location>
        <begin position="22"/>
        <end position="184"/>
    </location>
</feature>
<evidence type="ECO:0000313" key="3">
    <source>
        <dbReference type="Proteomes" id="UP000294850"/>
    </source>
</evidence>
<proteinExistence type="predicted"/>
<reference evidence="2 3" key="1">
    <citation type="submission" date="2019-03" db="EMBL/GenBank/DDBJ databases">
        <title>Dyadobacter AR-3-6 sp. nov., isolated from arctic soil.</title>
        <authorList>
            <person name="Chaudhary D.K."/>
        </authorList>
    </citation>
    <scope>NUCLEOTIDE SEQUENCE [LARGE SCALE GENOMIC DNA]</scope>
    <source>
        <strain evidence="2 3">AR-3-6</strain>
    </source>
</reference>